<organism evidence="1 2">
    <name type="scientific">Planococcus shixiaomingii</name>
    <dbReference type="NCBI Taxonomy" id="3058393"/>
    <lineage>
        <taxon>Bacteria</taxon>
        <taxon>Bacillati</taxon>
        <taxon>Bacillota</taxon>
        <taxon>Bacilli</taxon>
        <taxon>Bacillales</taxon>
        <taxon>Caryophanaceae</taxon>
        <taxon>Planococcus</taxon>
    </lineage>
</organism>
<dbReference type="EMBL" id="JAUJWV010000001">
    <property type="protein sequence ID" value="MDN7241671.1"/>
    <property type="molecule type" value="Genomic_DNA"/>
</dbReference>
<reference evidence="1 2" key="1">
    <citation type="submission" date="2023-06" db="EMBL/GenBank/DDBJ databases">
        <title>Novel species in genus Planococcus.</title>
        <authorList>
            <person name="Ning S."/>
        </authorList>
    </citation>
    <scope>NUCLEOTIDE SEQUENCE [LARGE SCALE GENOMIC DNA]</scope>
    <source>
        <strain evidence="1 2">N028</strain>
    </source>
</reference>
<evidence type="ECO:0000313" key="2">
    <source>
        <dbReference type="Proteomes" id="UP001172055"/>
    </source>
</evidence>
<dbReference type="PANTHER" id="PTHR36454:SF1">
    <property type="entry name" value="DUF1015 DOMAIN-CONTAINING PROTEIN"/>
    <property type="match status" value="1"/>
</dbReference>
<dbReference type="RefSeq" id="WP_301723267.1">
    <property type="nucleotide sequence ID" value="NZ_JAUJWV010000001.1"/>
</dbReference>
<name>A0ABT8N1A5_9BACL</name>
<dbReference type="InterPro" id="IPR008323">
    <property type="entry name" value="UCP033563"/>
</dbReference>
<keyword evidence="2" id="KW-1185">Reference proteome</keyword>
<dbReference type="PANTHER" id="PTHR36454">
    <property type="entry name" value="LMO2823 PROTEIN"/>
    <property type="match status" value="1"/>
</dbReference>
<dbReference type="Proteomes" id="UP001172055">
    <property type="component" value="Unassembled WGS sequence"/>
</dbReference>
<gene>
    <name evidence="1" type="ORF">QWY14_07690</name>
</gene>
<protein>
    <submittedName>
        <fullName evidence="1">DUF1015 family protein</fullName>
    </submittedName>
</protein>
<accession>A0ABT8N1A5</accession>
<dbReference type="Pfam" id="PF06245">
    <property type="entry name" value="DUF1015"/>
    <property type="match status" value="1"/>
</dbReference>
<sequence length="350" mass="40698">MLEINVLEKSFINISGEIYDSEFINLVNIEGDKVTLDERTLFLTHLEKERLNVQPIKNYNDAVYIFKYKHSYGMIGDVPIKEYDSGRIKCHELVMPDTVQGMLSNLHSYNCEAAPILLAHRKKINYSYYISEKKYEENFSLSGGLEIYVFCGEEAVKITKEFVDEENVYVADGHHRLYTTSLSSFKSSVLSCLISFEYLDILPIHRLIPNIDAQLFENAKDFIHSKFNVMAEHTPLSKGKVRLEYEEEKFVVDLIELNSDAFWNNDIYRLNTQIISQAFRIFDTGSLLYLSDMELKNYKSTPGKKNILIETYPVTKEEFMNCANNNTIMPPKSTWFAPKFPSFLVFKQYK</sequence>
<comment type="caution">
    <text evidence="1">The sequence shown here is derived from an EMBL/GenBank/DDBJ whole genome shotgun (WGS) entry which is preliminary data.</text>
</comment>
<proteinExistence type="predicted"/>
<evidence type="ECO:0000313" key="1">
    <source>
        <dbReference type="EMBL" id="MDN7241671.1"/>
    </source>
</evidence>